<organism evidence="1 2">
    <name type="scientific">Chitinophaga ginsengisoli</name>
    <dbReference type="NCBI Taxonomy" id="363837"/>
    <lineage>
        <taxon>Bacteria</taxon>
        <taxon>Pseudomonadati</taxon>
        <taxon>Bacteroidota</taxon>
        <taxon>Chitinophagia</taxon>
        <taxon>Chitinophagales</taxon>
        <taxon>Chitinophagaceae</taxon>
        <taxon>Chitinophaga</taxon>
    </lineage>
</organism>
<evidence type="ECO:0000313" key="2">
    <source>
        <dbReference type="Proteomes" id="UP000240978"/>
    </source>
</evidence>
<accession>A0A2P8GAP4</accession>
<proteinExistence type="predicted"/>
<protein>
    <submittedName>
        <fullName evidence="1">Uncharacterized protein</fullName>
    </submittedName>
</protein>
<evidence type="ECO:0000313" key="1">
    <source>
        <dbReference type="EMBL" id="PSL31051.1"/>
    </source>
</evidence>
<name>A0A2P8GAP4_9BACT</name>
<comment type="caution">
    <text evidence="1">The sequence shown here is derived from an EMBL/GenBank/DDBJ whole genome shotgun (WGS) entry which is preliminary data.</text>
</comment>
<keyword evidence="2" id="KW-1185">Reference proteome</keyword>
<dbReference type="EMBL" id="PYGK01000005">
    <property type="protein sequence ID" value="PSL31051.1"/>
    <property type="molecule type" value="Genomic_DNA"/>
</dbReference>
<dbReference type="Proteomes" id="UP000240978">
    <property type="component" value="Unassembled WGS sequence"/>
</dbReference>
<sequence length="62" mass="7478">MELIYLFSSISGNVFDFFLIKDEVEYWRCPEYTKTYVEEYSPTGISREGLERPYKQLQLRAQ</sequence>
<gene>
    <name evidence="1" type="ORF">CLV42_105414</name>
</gene>
<reference evidence="1 2" key="1">
    <citation type="submission" date="2018-03" db="EMBL/GenBank/DDBJ databases">
        <title>Genomic Encyclopedia of Archaeal and Bacterial Type Strains, Phase II (KMG-II): from individual species to whole genera.</title>
        <authorList>
            <person name="Goeker M."/>
        </authorList>
    </citation>
    <scope>NUCLEOTIDE SEQUENCE [LARGE SCALE GENOMIC DNA]</scope>
    <source>
        <strain evidence="1 2">DSM 18107</strain>
    </source>
</reference>
<dbReference type="AlphaFoldDB" id="A0A2P8GAP4"/>